<dbReference type="SUPFAM" id="SSF82895">
    <property type="entry name" value="TSP-1 type 1 repeat"/>
    <property type="match status" value="1"/>
</dbReference>
<keyword evidence="2" id="KW-1133">Transmembrane helix</keyword>
<comment type="caution">
    <text evidence="4">The sequence shown here is derived from an EMBL/GenBank/DDBJ whole genome shotgun (WGS) entry which is preliminary data.</text>
</comment>
<keyword evidence="3" id="KW-0732">Signal</keyword>
<gene>
    <name evidence="4" type="ORF">HOLleu_16473</name>
</gene>
<evidence type="ECO:0000313" key="5">
    <source>
        <dbReference type="Proteomes" id="UP001152320"/>
    </source>
</evidence>
<feature type="region of interest" description="Disordered" evidence="1">
    <location>
        <begin position="231"/>
        <end position="259"/>
    </location>
</feature>
<feature type="compositionally biased region" description="Basic and acidic residues" evidence="1">
    <location>
        <begin position="231"/>
        <end position="245"/>
    </location>
</feature>
<dbReference type="Gene3D" id="2.20.100.10">
    <property type="entry name" value="Thrombospondin type-1 (TSP1) repeat"/>
    <property type="match status" value="1"/>
</dbReference>
<feature type="region of interest" description="Disordered" evidence="1">
    <location>
        <begin position="294"/>
        <end position="326"/>
    </location>
</feature>
<sequence length="326" mass="37546">MLMGLTTTMKIIFIMQITSLTLSGMSNAVRLGTIAGPSSIDQVRHPRRVSLIGRTQDVEETNYHRYANVDRNDKTRMQRADTKFWKHPQYPTGQTHSLPNKSIRHETDLSFYPRYQHGRIWKKRSRLEKRELGRSGSVSWAEWGSCNATCGVGYERREGRCNPRGCLKERSVEWRGCVGIKCPNRKSHVTTIVWCSVTLCVGFSGGVFITTLIWHRKWILEKLKKSKTRCSGETKLKSQQKKDANSLRSPPPIPHKDIEPSYIDVRELNTTKQKCADDFLDDWTNEDNDICRKDEDGYLIPDGGNLDGHHDYMQPESEPEYIDIVE</sequence>
<feature type="signal peptide" evidence="3">
    <location>
        <begin position="1"/>
        <end position="23"/>
    </location>
</feature>
<evidence type="ECO:0000256" key="3">
    <source>
        <dbReference type="SAM" id="SignalP"/>
    </source>
</evidence>
<feature type="compositionally biased region" description="Acidic residues" evidence="1">
    <location>
        <begin position="317"/>
        <end position="326"/>
    </location>
</feature>
<dbReference type="EMBL" id="JAIZAY010000007">
    <property type="protein sequence ID" value="KAJ8038913.1"/>
    <property type="molecule type" value="Genomic_DNA"/>
</dbReference>
<dbReference type="InterPro" id="IPR000884">
    <property type="entry name" value="TSP1_rpt"/>
</dbReference>
<dbReference type="PROSITE" id="PS50092">
    <property type="entry name" value="TSP1"/>
    <property type="match status" value="1"/>
</dbReference>
<proteinExistence type="predicted"/>
<dbReference type="AlphaFoldDB" id="A0A9Q1C446"/>
<feature type="transmembrane region" description="Helical" evidence="2">
    <location>
        <begin position="191"/>
        <end position="214"/>
    </location>
</feature>
<accession>A0A9Q1C446</accession>
<evidence type="ECO:0000256" key="2">
    <source>
        <dbReference type="SAM" id="Phobius"/>
    </source>
</evidence>
<dbReference type="Proteomes" id="UP001152320">
    <property type="component" value="Chromosome 7"/>
</dbReference>
<evidence type="ECO:0000256" key="1">
    <source>
        <dbReference type="SAM" id="MobiDB-lite"/>
    </source>
</evidence>
<dbReference type="InterPro" id="IPR036383">
    <property type="entry name" value="TSP1_rpt_sf"/>
</dbReference>
<name>A0A9Q1C446_HOLLE</name>
<protein>
    <submittedName>
        <fullName evidence="4">Uncharacterized protein</fullName>
    </submittedName>
</protein>
<keyword evidence="2" id="KW-0812">Transmembrane</keyword>
<feature type="chain" id="PRO_5040168610" evidence="3">
    <location>
        <begin position="24"/>
        <end position="326"/>
    </location>
</feature>
<evidence type="ECO:0000313" key="4">
    <source>
        <dbReference type="EMBL" id="KAJ8038913.1"/>
    </source>
</evidence>
<reference evidence="4" key="1">
    <citation type="submission" date="2021-10" db="EMBL/GenBank/DDBJ databases">
        <title>Tropical sea cucumber genome reveals ecological adaptation and Cuvierian tubules defense mechanism.</title>
        <authorList>
            <person name="Chen T."/>
        </authorList>
    </citation>
    <scope>NUCLEOTIDE SEQUENCE</scope>
    <source>
        <strain evidence="4">Nanhai2018</strain>
        <tissue evidence="4">Muscle</tissue>
    </source>
</reference>
<keyword evidence="5" id="KW-1185">Reference proteome</keyword>
<keyword evidence="2" id="KW-0472">Membrane</keyword>
<organism evidence="4 5">
    <name type="scientific">Holothuria leucospilota</name>
    <name type="common">Black long sea cucumber</name>
    <name type="synonym">Mertensiothuria leucospilota</name>
    <dbReference type="NCBI Taxonomy" id="206669"/>
    <lineage>
        <taxon>Eukaryota</taxon>
        <taxon>Metazoa</taxon>
        <taxon>Echinodermata</taxon>
        <taxon>Eleutherozoa</taxon>
        <taxon>Echinozoa</taxon>
        <taxon>Holothuroidea</taxon>
        <taxon>Aspidochirotacea</taxon>
        <taxon>Aspidochirotida</taxon>
        <taxon>Holothuriidae</taxon>
        <taxon>Holothuria</taxon>
    </lineage>
</organism>